<name>A0A5Q4BRX6_9PEZI</name>
<dbReference type="Pfam" id="PF00728">
    <property type="entry name" value="Glyco_hydro_20"/>
    <property type="match status" value="1"/>
</dbReference>
<dbReference type="Pfam" id="PF02838">
    <property type="entry name" value="Glyco_hydro_20b"/>
    <property type="match status" value="1"/>
</dbReference>
<dbReference type="OrthoDB" id="428480at2759"/>
<evidence type="ECO:0000256" key="3">
    <source>
        <dbReference type="ARBA" id="ARBA00012663"/>
    </source>
</evidence>
<sequence length="766" mass="82740">MRFTPILIFLAFKAVADSLPGLPTVPYTPTGGTLPSASLTRIIVSSEFAESVDDAGQTLIPPTVHSFATTFASDLASVVGLDIPVELGATAEQGSIFLTLGDASLYKDAAGRETSEGYSLNVTVDGVLISGASPLGVWWGTRTLLQQLVLDGGKVKLGYGVDSPGWGARGMMVSIPFFFRPRARPSAGGCPSQPAPILGPDSGVRYWGPILGSDSGARFQSRSADQPPKLDIARHYYPPDFLVEMCAYMSFFKQNTFQLHLSDNLYNNVAIYSRERSLSLYAAFRLLSDDPALEGLNRRANESYTRDVFDDIQARCAARGVTVLPEIEAPGHALVITQWKPELGLQSDLSLLNISNPETIPVVKKIWDTFLPWFHTKTVSIGADEYVDPTLSEEALVGEYTRFVDEMNEHITSTSGKHVRIWGTFAPSVGGSVNKSVSIQHWANFEANPLYDFVNNGYDVLNSGEYIYTVGKWSQWYGSTLSLDFIFHGSPDGSAFAPNIFDRENATNNAARDSPSLLGHIAPQWNDYGPNATTVTEGYYQWRDGLPALADKQWGGNVAEADYPGLFAALQPLAPGQNLDRRVTPKGSTILEYDFKQGRGSNGTVDDLSGNQYHATSTCVASDEGAILTPSCRIETPLDQKGRNYTLSFSIKPTSDAKGATFSGGDSGLWFGNGTVSAVMLFSGESTYALNYTFPVGSWTNVSLIGRGRQTFLDVGAGEPMEFLTVMGWNGDRFVWAPIAVEAPLATVGGSGFEGVIGGMKLVDDA</sequence>
<dbReference type="Gene3D" id="3.30.379.10">
    <property type="entry name" value="Chitobiase/beta-hexosaminidase domain 2-like"/>
    <property type="match status" value="1"/>
</dbReference>
<keyword evidence="6" id="KW-0732">Signal</keyword>
<dbReference type="GO" id="GO:0004563">
    <property type="term" value="F:beta-N-acetylhexosaminidase activity"/>
    <property type="evidence" value="ECO:0007669"/>
    <property type="project" value="UniProtKB-EC"/>
</dbReference>
<dbReference type="Gene3D" id="3.20.20.80">
    <property type="entry name" value="Glycosidases"/>
    <property type="match status" value="1"/>
</dbReference>
<reference evidence="9 10" key="1">
    <citation type="journal article" date="2019" name="Sci. Rep.">
        <title>Colletotrichum shisoi sp. nov., an anthracnose pathogen of Perilla frutescens in Japan: molecular phylogenetic, morphological and genomic evidence.</title>
        <authorList>
            <person name="Gan P."/>
            <person name="Tsushima A."/>
            <person name="Hiroyama R."/>
            <person name="Narusaka M."/>
            <person name="Takano Y."/>
            <person name="Narusaka Y."/>
            <person name="Kawaradani M."/>
            <person name="Damm U."/>
            <person name="Shirasu K."/>
        </authorList>
    </citation>
    <scope>NUCLEOTIDE SEQUENCE [LARGE SCALE GENOMIC DNA]</scope>
    <source>
        <strain evidence="9 10">PG-2018a</strain>
    </source>
</reference>
<feature type="domain" description="Glycoside hydrolase family 20 catalytic" evidence="7">
    <location>
        <begin position="230"/>
        <end position="554"/>
    </location>
</feature>
<dbReference type="GO" id="GO:0005975">
    <property type="term" value="P:carbohydrate metabolic process"/>
    <property type="evidence" value="ECO:0007669"/>
    <property type="project" value="InterPro"/>
</dbReference>
<evidence type="ECO:0000256" key="1">
    <source>
        <dbReference type="ARBA" id="ARBA00001231"/>
    </source>
</evidence>
<feature type="chain" id="PRO_5024789379" description="beta-N-acetylhexosaminidase" evidence="6">
    <location>
        <begin position="19"/>
        <end position="766"/>
    </location>
</feature>
<evidence type="ECO:0000256" key="5">
    <source>
        <dbReference type="ARBA" id="ARBA00023295"/>
    </source>
</evidence>
<dbReference type="Proteomes" id="UP000326340">
    <property type="component" value="Unassembled WGS sequence"/>
</dbReference>
<dbReference type="InterPro" id="IPR029018">
    <property type="entry name" value="Hex-like_dom2"/>
</dbReference>
<feature type="signal peptide" evidence="6">
    <location>
        <begin position="1"/>
        <end position="18"/>
    </location>
</feature>
<protein>
    <recommendedName>
        <fullName evidence="3">beta-N-acetylhexosaminidase</fullName>
        <ecNumber evidence="3">3.2.1.52</ecNumber>
    </recommendedName>
</protein>
<evidence type="ECO:0000256" key="2">
    <source>
        <dbReference type="ARBA" id="ARBA00006285"/>
    </source>
</evidence>
<dbReference type="EC" id="3.2.1.52" evidence="3"/>
<keyword evidence="10" id="KW-1185">Reference proteome</keyword>
<evidence type="ECO:0000313" key="9">
    <source>
        <dbReference type="EMBL" id="TQN69359.1"/>
    </source>
</evidence>
<proteinExistence type="inferred from homology"/>
<evidence type="ECO:0000256" key="6">
    <source>
        <dbReference type="SAM" id="SignalP"/>
    </source>
</evidence>
<feature type="domain" description="Beta-hexosaminidase bacterial type N-terminal" evidence="8">
    <location>
        <begin position="73"/>
        <end position="151"/>
    </location>
</feature>
<evidence type="ECO:0000256" key="4">
    <source>
        <dbReference type="ARBA" id="ARBA00022801"/>
    </source>
</evidence>
<comment type="caution">
    <text evidence="9">The sequence shown here is derived from an EMBL/GenBank/DDBJ whole genome shotgun (WGS) entry which is preliminary data.</text>
</comment>
<organism evidence="9 10">
    <name type="scientific">Colletotrichum shisoi</name>
    <dbReference type="NCBI Taxonomy" id="2078593"/>
    <lineage>
        <taxon>Eukaryota</taxon>
        <taxon>Fungi</taxon>
        <taxon>Dikarya</taxon>
        <taxon>Ascomycota</taxon>
        <taxon>Pezizomycotina</taxon>
        <taxon>Sordariomycetes</taxon>
        <taxon>Hypocreomycetidae</taxon>
        <taxon>Glomerellales</taxon>
        <taxon>Glomerellaceae</taxon>
        <taxon>Colletotrichum</taxon>
        <taxon>Colletotrichum destructivum species complex</taxon>
    </lineage>
</organism>
<evidence type="ECO:0000313" key="10">
    <source>
        <dbReference type="Proteomes" id="UP000326340"/>
    </source>
</evidence>
<dbReference type="CDD" id="cd06564">
    <property type="entry name" value="GH20_DspB_LnbB-like"/>
    <property type="match status" value="1"/>
</dbReference>
<evidence type="ECO:0000259" key="8">
    <source>
        <dbReference type="Pfam" id="PF02838"/>
    </source>
</evidence>
<evidence type="ECO:0000259" key="7">
    <source>
        <dbReference type="Pfam" id="PF00728"/>
    </source>
</evidence>
<accession>A0A5Q4BRX6</accession>
<dbReference type="SUPFAM" id="SSF51445">
    <property type="entry name" value="(Trans)glycosidases"/>
    <property type="match status" value="1"/>
</dbReference>
<dbReference type="InterPro" id="IPR015883">
    <property type="entry name" value="Glyco_hydro_20_cat"/>
</dbReference>
<dbReference type="InterPro" id="IPR017853">
    <property type="entry name" value="GH"/>
</dbReference>
<dbReference type="InterPro" id="IPR052764">
    <property type="entry name" value="GH20_Enzymes"/>
</dbReference>
<keyword evidence="4" id="KW-0378">Hydrolase</keyword>
<comment type="similarity">
    <text evidence="2">Belongs to the glycosyl hydrolase 20 family.</text>
</comment>
<gene>
    <name evidence="9" type="primary">ExoI-1</name>
    <name evidence="9" type="ORF">CSHISOI_06116</name>
</gene>
<keyword evidence="5" id="KW-0326">Glycosidase</keyword>
<dbReference type="PANTHER" id="PTHR43678:SF1">
    <property type="entry name" value="BETA-N-ACETYLHEXOSAMINIDASE"/>
    <property type="match status" value="1"/>
</dbReference>
<dbReference type="EMBL" id="PUHP01000531">
    <property type="protein sequence ID" value="TQN69359.1"/>
    <property type="molecule type" value="Genomic_DNA"/>
</dbReference>
<dbReference type="SUPFAM" id="SSF55545">
    <property type="entry name" value="beta-N-acetylhexosaminidase-like domain"/>
    <property type="match status" value="1"/>
</dbReference>
<dbReference type="AlphaFoldDB" id="A0A5Q4BRX6"/>
<dbReference type="InterPro" id="IPR015882">
    <property type="entry name" value="HEX_bac_N"/>
</dbReference>
<dbReference type="PANTHER" id="PTHR43678">
    <property type="entry name" value="PUTATIVE (AFU_ORTHOLOGUE AFUA_2G00640)-RELATED"/>
    <property type="match status" value="1"/>
</dbReference>
<comment type="catalytic activity">
    <reaction evidence="1">
        <text>Hydrolysis of terminal non-reducing N-acetyl-D-hexosamine residues in N-acetyl-beta-D-hexosaminides.</text>
        <dbReference type="EC" id="3.2.1.52"/>
    </reaction>
</comment>